<accession>A0A8R1HGG5</accession>
<feature type="region of interest" description="Disordered" evidence="2">
    <location>
        <begin position="18"/>
        <end position="52"/>
    </location>
</feature>
<sequence length="247" mass="28182">MEGVEAVTKKADFHQAQKDLKELKNPVEKKNGLTQQLELQVDSKKNRSDLKNDDHLFAKPQLIVNTNFPRKNTMEPPEKESNLKNNLQKLATDLSQQEKAIKNKMNLGEPANVDNEVLADFISRANTVLKETEAVTVRKIAEAETKKLLSVSHVTSEPFFGAISNELVQDIWPKTNRWRQISRLNDDSDPVDPKQKRKLEEKIDKTVKTTIKAAGEPLTKKQIGQIRNAAIVYRDFDEIEQSNTYIH</sequence>
<feature type="coiled-coil region" evidence="1">
    <location>
        <begin position="80"/>
        <end position="107"/>
    </location>
</feature>
<evidence type="ECO:0000256" key="1">
    <source>
        <dbReference type="SAM" id="Coils"/>
    </source>
</evidence>
<evidence type="ECO:0000313" key="3">
    <source>
        <dbReference type="EnsemblMetazoa" id="CJA00751.1"/>
    </source>
</evidence>
<reference evidence="3" key="2">
    <citation type="submission" date="2022-06" db="UniProtKB">
        <authorList>
            <consortium name="EnsemblMetazoa"/>
        </authorList>
    </citation>
    <scope>IDENTIFICATION</scope>
    <source>
        <strain evidence="3">DF5081</strain>
    </source>
</reference>
<dbReference type="EnsemblMetazoa" id="CJA00751.1">
    <property type="protein sequence ID" value="CJA00751.1"/>
    <property type="gene ID" value="WBGene00119955"/>
</dbReference>
<feature type="compositionally biased region" description="Basic and acidic residues" evidence="2">
    <location>
        <begin position="41"/>
        <end position="52"/>
    </location>
</feature>
<protein>
    <submittedName>
        <fullName evidence="3">Uncharacterized protein</fullName>
    </submittedName>
</protein>
<organism evidence="3 4">
    <name type="scientific">Caenorhabditis japonica</name>
    <dbReference type="NCBI Taxonomy" id="281687"/>
    <lineage>
        <taxon>Eukaryota</taxon>
        <taxon>Metazoa</taxon>
        <taxon>Ecdysozoa</taxon>
        <taxon>Nematoda</taxon>
        <taxon>Chromadorea</taxon>
        <taxon>Rhabditida</taxon>
        <taxon>Rhabditina</taxon>
        <taxon>Rhabditomorpha</taxon>
        <taxon>Rhabditoidea</taxon>
        <taxon>Rhabditidae</taxon>
        <taxon>Peloderinae</taxon>
        <taxon>Caenorhabditis</taxon>
    </lineage>
</organism>
<dbReference type="Proteomes" id="UP000005237">
    <property type="component" value="Unassembled WGS sequence"/>
</dbReference>
<evidence type="ECO:0000256" key="2">
    <source>
        <dbReference type="SAM" id="MobiDB-lite"/>
    </source>
</evidence>
<reference evidence="4" key="1">
    <citation type="submission" date="2010-08" db="EMBL/GenBank/DDBJ databases">
        <authorList>
            <consortium name="Caenorhabditis japonica Sequencing Consortium"/>
            <person name="Wilson R.K."/>
        </authorList>
    </citation>
    <scope>NUCLEOTIDE SEQUENCE [LARGE SCALE GENOMIC DNA]</scope>
    <source>
        <strain evidence="4">DF5081</strain>
    </source>
</reference>
<name>A0A8R1HGG5_CAEJA</name>
<dbReference type="AlphaFoldDB" id="A0A8R1HGG5"/>
<keyword evidence="1" id="KW-0175">Coiled coil</keyword>
<proteinExistence type="predicted"/>
<evidence type="ECO:0000313" key="4">
    <source>
        <dbReference type="Proteomes" id="UP000005237"/>
    </source>
</evidence>
<keyword evidence="4" id="KW-1185">Reference proteome</keyword>
<feature type="compositionally biased region" description="Basic and acidic residues" evidence="2">
    <location>
        <begin position="18"/>
        <end position="31"/>
    </location>
</feature>